<evidence type="ECO:0000256" key="10">
    <source>
        <dbReference type="ARBA" id="ARBA00023125"/>
    </source>
</evidence>
<dbReference type="Gene3D" id="3.40.1310.20">
    <property type="match status" value="1"/>
</dbReference>
<dbReference type="Proteomes" id="UP000499080">
    <property type="component" value="Unassembled WGS sequence"/>
</dbReference>
<keyword evidence="9" id="KW-0190">Covalent protein-DNA linkage</keyword>
<accession>A0A4Y2B9H4</accession>
<keyword evidence="4" id="KW-0540">Nuclease</keyword>
<keyword evidence="10" id="KW-0238">DNA-binding</keyword>
<evidence type="ECO:0000256" key="8">
    <source>
        <dbReference type="ARBA" id="ARBA00022801"/>
    </source>
</evidence>
<keyword evidence="2" id="KW-0548">Nucleotidyltransferase</keyword>
<proteinExistence type="predicted"/>
<dbReference type="GO" id="GO:0004519">
    <property type="term" value="F:endonuclease activity"/>
    <property type="evidence" value="ECO:0007669"/>
    <property type="project" value="UniProtKB-KW"/>
</dbReference>
<name>A0A4Y2B9H4_ARAVE</name>
<dbReference type="GO" id="GO:0000166">
    <property type="term" value="F:nucleotide binding"/>
    <property type="evidence" value="ECO:0007669"/>
    <property type="project" value="UniProtKB-KW"/>
</dbReference>
<evidence type="ECO:0000256" key="3">
    <source>
        <dbReference type="ARBA" id="ARBA00022705"/>
    </source>
</evidence>
<evidence type="ECO:0000256" key="1">
    <source>
        <dbReference type="ARBA" id="ARBA00022679"/>
    </source>
</evidence>
<dbReference type="PROSITE" id="PS52020">
    <property type="entry name" value="CRESS_DNA_REP"/>
    <property type="match status" value="1"/>
</dbReference>
<protein>
    <recommendedName>
        <fullName evidence="11">CRESS-DNA virus Rep endonuclease domain-containing protein</fullName>
    </recommendedName>
</protein>
<evidence type="ECO:0000256" key="6">
    <source>
        <dbReference type="ARBA" id="ARBA00022741"/>
    </source>
</evidence>
<evidence type="ECO:0000259" key="11">
    <source>
        <dbReference type="PROSITE" id="PS52020"/>
    </source>
</evidence>
<organism evidence="12 13">
    <name type="scientific">Araneus ventricosus</name>
    <name type="common">Orbweaver spider</name>
    <name type="synonym">Epeira ventricosa</name>
    <dbReference type="NCBI Taxonomy" id="182803"/>
    <lineage>
        <taxon>Eukaryota</taxon>
        <taxon>Metazoa</taxon>
        <taxon>Ecdysozoa</taxon>
        <taxon>Arthropoda</taxon>
        <taxon>Chelicerata</taxon>
        <taxon>Arachnida</taxon>
        <taxon>Araneae</taxon>
        <taxon>Araneomorphae</taxon>
        <taxon>Entelegynae</taxon>
        <taxon>Araneoidea</taxon>
        <taxon>Araneidae</taxon>
        <taxon>Araneus</taxon>
    </lineage>
</organism>
<dbReference type="Pfam" id="PF02407">
    <property type="entry name" value="Viral_Rep"/>
    <property type="match status" value="1"/>
</dbReference>
<dbReference type="GO" id="GO:0003677">
    <property type="term" value="F:DNA binding"/>
    <property type="evidence" value="ECO:0007669"/>
    <property type="project" value="UniProtKB-KW"/>
</dbReference>
<keyword evidence="6" id="KW-0547">Nucleotide-binding</keyword>
<evidence type="ECO:0000256" key="4">
    <source>
        <dbReference type="ARBA" id="ARBA00022722"/>
    </source>
</evidence>
<gene>
    <name evidence="12" type="ORF">AVEN_133716_1</name>
</gene>
<feature type="domain" description="CRESS-DNA virus Rep endonuclease" evidence="11">
    <location>
        <begin position="5"/>
        <end position="96"/>
    </location>
</feature>
<dbReference type="GO" id="GO:0006260">
    <property type="term" value="P:DNA replication"/>
    <property type="evidence" value="ECO:0007669"/>
    <property type="project" value="UniProtKB-KW"/>
</dbReference>
<dbReference type="OrthoDB" id="6433169at2759"/>
<dbReference type="EMBL" id="BGPR01000057">
    <property type="protein sequence ID" value="GBL88059.1"/>
    <property type="molecule type" value="Genomic_DNA"/>
</dbReference>
<reference evidence="12 13" key="1">
    <citation type="journal article" date="2019" name="Sci. Rep.">
        <title>Orb-weaving spider Araneus ventricosus genome elucidates the spidroin gene catalogue.</title>
        <authorList>
            <person name="Kono N."/>
            <person name="Nakamura H."/>
            <person name="Ohtoshi R."/>
            <person name="Moran D.A.P."/>
            <person name="Shinohara A."/>
            <person name="Yoshida Y."/>
            <person name="Fujiwara M."/>
            <person name="Mori M."/>
            <person name="Tomita M."/>
            <person name="Arakawa K."/>
        </authorList>
    </citation>
    <scope>NUCLEOTIDE SEQUENCE [LARGE SCALE GENOMIC DNA]</scope>
</reference>
<evidence type="ECO:0000256" key="2">
    <source>
        <dbReference type="ARBA" id="ARBA00022695"/>
    </source>
</evidence>
<evidence type="ECO:0000313" key="13">
    <source>
        <dbReference type="Proteomes" id="UP000499080"/>
    </source>
</evidence>
<keyword evidence="13" id="KW-1185">Reference proteome</keyword>
<evidence type="ECO:0000256" key="5">
    <source>
        <dbReference type="ARBA" id="ARBA00022723"/>
    </source>
</evidence>
<dbReference type="GO" id="GO:0016779">
    <property type="term" value="F:nucleotidyltransferase activity"/>
    <property type="evidence" value="ECO:0007669"/>
    <property type="project" value="UniProtKB-KW"/>
</dbReference>
<dbReference type="GO" id="GO:0046872">
    <property type="term" value="F:metal ion binding"/>
    <property type="evidence" value="ECO:0007669"/>
    <property type="project" value="UniProtKB-KW"/>
</dbReference>
<evidence type="ECO:0000256" key="9">
    <source>
        <dbReference type="ARBA" id="ARBA00023124"/>
    </source>
</evidence>
<dbReference type="GO" id="GO:0016787">
    <property type="term" value="F:hydrolase activity"/>
    <property type="evidence" value="ECO:0007669"/>
    <property type="project" value="UniProtKB-KW"/>
</dbReference>
<sequence length="96" mass="11317">MSSRGPRCHGWCFTSFDVSHEPVYDPVVYKYLVFGRETCPDTGREHLEGFAWFVQRKRFTEVKKIWNNSHIEALKGTPEQASKYFQKDDDYQEYGG</sequence>
<evidence type="ECO:0000256" key="7">
    <source>
        <dbReference type="ARBA" id="ARBA00022759"/>
    </source>
</evidence>
<keyword evidence="8" id="KW-0378">Hydrolase</keyword>
<keyword evidence="7" id="KW-0255">Endonuclease</keyword>
<keyword evidence="3" id="KW-0235">DNA replication</keyword>
<dbReference type="AlphaFoldDB" id="A0A4Y2B9H4"/>
<keyword evidence="5" id="KW-0479">Metal-binding</keyword>
<dbReference type="InterPro" id="IPR049912">
    <property type="entry name" value="CRESS_DNA_REP"/>
</dbReference>
<evidence type="ECO:0000313" key="12">
    <source>
        <dbReference type="EMBL" id="GBL88059.1"/>
    </source>
</evidence>
<comment type="caution">
    <text evidence="12">The sequence shown here is derived from an EMBL/GenBank/DDBJ whole genome shotgun (WGS) entry which is preliminary data.</text>
</comment>
<keyword evidence="1" id="KW-0808">Transferase</keyword>